<dbReference type="Gene3D" id="3.90.470.10">
    <property type="entry name" value="Ribosomal protein L22/L17"/>
    <property type="match status" value="1"/>
</dbReference>
<dbReference type="SUPFAM" id="SSF54843">
    <property type="entry name" value="Ribosomal protein L22"/>
    <property type="match status" value="1"/>
</dbReference>
<accession>A0A3G1IVY7</accession>
<evidence type="ECO:0000256" key="7">
    <source>
        <dbReference type="RuleBase" id="RU004005"/>
    </source>
</evidence>
<dbReference type="PROSITE" id="PS00464">
    <property type="entry name" value="RIBOSOMAL_L22"/>
    <property type="match status" value="1"/>
</dbReference>
<dbReference type="GO" id="GO:0022625">
    <property type="term" value="C:cytosolic large ribosomal subunit"/>
    <property type="evidence" value="ECO:0007669"/>
    <property type="project" value="TreeGrafter"/>
</dbReference>
<dbReference type="CDD" id="cd00336">
    <property type="entry name" value="Ribosomal_L22"/>
    <property type="match status" value="1"/>
</dbReference>
<evidence type="ECO:0000256" key="4">
    <source>
        <dbReference type="ARBA" id="ARBA00022980"/>
    </source>
</evidence>
<keyword evidence="3" id="KW-0694">RNA-binding</keyword>
<dbReference type="GO" id="GO:0003735">
    <property type="term" value="F:structural constituent of ribosome"/>
    <property type="evidence" value="ECO:0007669"/>
    <property type="project" value="InterPro"/>
</dbReference>
<keyword evidence="4 7" id="KW-0689">Ribosomal protein</keyword>
<dbReference type="HAMAP" id="MF_01331_B">
    <property type="entry name" value="Ribosomal_uL22_B"/>
    <property type="match status" value="1"/>
</dbReference>
<dbReference type="Pfam" id="PF00237">
    <property type="entry name" value="Ribosomal_L22"/>
    <property type="match status" value="1"/>
</dbReference>
<evidence type="ECO:0000256" key="2">
    <source>
        <dbReference type="ARBA" id="ARBA00022730"/>
    </source>
</evidence>
<dbReference type="PANTHER" id="PTHR13501:SF8">
    <property type="entry name" value="LARGE RIBOSOMAL SUBUNIT PROTEIN UL22M"/>
    <property type="match status" value="1"/>
</dbReference>
<dbReference type="GO" id="GO:0019843">
    <property type="term" value="F:rRNA binding"/>
    <property type="evidence" value="ECO:0007669"/>
    <property type="project" value="UniProtKB-KW"/>
</dbReference>
<dbReference type="GeneID" id="38572622"/>
<dbReference type="NCBIfam" id="TIGR01044">
    <property type="entry name" value="rplV_bact"/>
    <property type="match status" value="1"/>
</dbReference>
<organism evidence="8">
    <name type="scientific">Gloeochaete wittrockiana</name>
    <dbReference type="NCBI Taxonomy" id="38269"/>
    <lineage>
        <taxon>Eukaryota</taxon>
        <taxon>Glaucocystophyceae</taxon>
        <taxon>Gloeochaetales</taxon>
        <taxon>Gloeochaetaceae</taxon>
        <taxon>Gloeochaete</taxon>
    </lineage>
</organism>
<evidence type="ECO:0000256" key="3">
    <source>
        <dbReference type="ARBA" id="ARBA00022884"/>
    </source>
</evidence>
<dbReference type="InterPro" id="IPR005727">
    <property type="entry name" value="Ribosomal_uL22_bac/chlpt-type"/>
</dbReference>
<name>A0A3G1IVY7_9EUKA</name>
<dbReference type="InterPro" id="IPR036394">
    <property type="entry name" value="Ribosomal_uL22_sf"/>
</dbReference>
<dbReference type="RefSeq" id="YP_009546157.1">
    <property type="nucleotide sequence ID" value="NC_040153.1"/>
</dbReference>
<dbReference type="EMBL" id="MF167426">
    <property type="protein sequence ID" value="ASQ40218.1"/>
    <property type="molecule type" value="Genomic_DNA"/>
</dbReference>
<reference evidence="8" key="1">
    <citation type="submission" date="2017-05" db="EMBL/GenBank/DDBJ databases">
        <title>Plastid comparative genomics reveals ancient divergence between Glaucophyte genera.</title>
        <authorList>
            <person name="Figueroa-Martinez F.J."/>
            <person name="Jackson C."/>
            <person name="Reyes-Prieto A."/>
        </authorList>
    </citation>
    <scope>NUCLEOTIDE SEQUENCE</scope>
    <source>
        <strain evidence="8">SAG 46.84</strain>
    </source>
</reference>
<evidence type="ECO:0000256" key="5">
    <source>
        <dbReference type="ARBA" id="ARBA00023274"/>
    </source>
</evidence>
<dbReference type="InterPro" id="IPR001063">
    <property type="entry name" value="Ribosomal_uL22"/>
</dbReference>
<keyword evidence="8" id="KW-0934">Plastid</keyword>
<comment type="similarity">
    <text evidence="1 7">Belongs to the universal ribosomal protein uL22 family.</text>
</comment>
<geneLocation type="plastid" evidence="8"/>
<dbReference type="AlphaFoldDB" id="A0A3G1IVY7"/>
<keyword evidence="5 7" id="KW-0687">Ribonucleoprotein</keyword>
<dbReference type="InterPro" id="IPR018260">
    <property type="entry name" value="Ribosomal_uL22_CS"/>
</dbReference>
<dbReference type="GO" id="GO:0006412">
    <property type="term" value="P:translation"/>
    <property type="evidence" value="ECO:0007669"/>
    <property type="project" value="InterPro"/>
</dbReference>
<sequence length="115" mass="13117">MLLQEVQCTVKYVDSSPYKARRILKQLKNRSYAEALIILSLMPYKASYPILNLLRSLGTKAERQLITKRKSLVISTALANQAPTLKRMRPRAQGRGYAIKKRRCHICLGVKSTIN</sequence>
<evidence type="ECO:0000256" key="1">
    <source>
        <dbReference type="ARBA" id="ARBA00009451"/>
    </source>
</evidence>
<protein>
    <recommendedName>
        <fullName evidence="6">Large ribosomal subunit protein uL22c</fullName>
    </recommendedName>
</protein>
<gene>
    <name evidence="8" type="primary">rpl22</name>
</gene>
<evidence type="ECO:0000313" key="8">
    <source>
        <dbReference type="EMBL" id="ASQ40218.1"/>
    </source>
</evidence>
<evidence type="ECO:0000256" key="6">
    <source>
        <dbReference type="ARBA" id="ARBA00035285"/>
    </source>
</evidence>
<proteinExistence type="inferred from homology"/>
<dbReference type="PANTHER" id="PTHR13501">
    <property type="entry name" value="CHLOROPLAST 50S RIBOSOMAL PROTEIN L22-RELATED"/>
    <property type="match status" value="1"/>
</dbReference>
<dbReference type="InterPro" id="IPR047867">
    <property type="entry name" value="Ribosomal_uL22_bac/org-type"/>
</dbReference>
<keyword evidence="2" id="KW-0699">rRNA-binding</keyword>